<feature type="region of interest" description="Disordered" evidence="1">
    <location>
        <begin position="1"/>
        <end position="38"/>
    </location>
</feature>
<dbReference type="GO" id="GO:0045271">
    <property type="term" value="C:respiratory chain complex I"/>
    <property type="evidence" value="ECO:0007669"/>
    <property type="project" value="InterPro"/>
</dbReference>
<dbReference type="InterPro" id="IPR044980">
    <property type="entry name" value="NDUFB2_plant/fungi"/>
</dbReference>
<dbReference type="PANTHER" id="PTHR36987:SF1">
    <property type="entry name" value="NADH DEHYDROGENASE [UBIQUINONE] 1 BETA SUBCOMPLEX SUBUNIT 2"/>
    <property type="match status" value="1"/>
</dbReference>
<dbReference type="Proteomes" id="UP000799049">
    <property type="component" value="Unassembled WGS sequence"/>
</dbReference>
<dbReference type="GO" id="GO:0005743">
    <property type="term" value="C:mitochondrial inner membrane"/>
    <property type="evidence" value="ECO:0007669"/>
    <property type="project" value="InterPro"/>
</dbReference>
<accession>A0A8K0F2R9</accession>
<dbReference type="OrthoDB" id="531564at2759"/>
<sequence>MLRHLFSRSSSALRSSRMFTRGDHSHSHSHSSSARAGEFEAPHVSDWHVVGGKAFGAMMWFWVFYRAYHDGAATFGFKPPFENHGHGDEHGHGSGHH</sequence>
<keyword evidence="3" id="KW-1185">Reference proteome</keyword>
<evidence type="ECO:0000256" key="1">
    <source>
        <dbReference type="SAM" id="MobiDB-lite"/>
    </source>
</evidence>
<name>A0A8K0F2R9_ANDGO</name>
<proteinExistence type="predicted"/>
<dbReference type="EMBL" id="VRVR01000024">
    <property type="protein sequence ID" value="KAF0852630.1"/>
    <property type="molecule type" value="Genomic_DNA"/>
</dbReference>
<organism evidence="2 3">
    <name type="scientific">Andalucia godoyi</name>
    <name type="common">Flagellate</name>
    <dbReference type="NCBI Taxonomy" id="505711"/>
    <lineage>
        <taxon>Eukaryota</taxon>
        <taxon>Discoba</taxon>
        <taxon>Jakobida</taxon>
        <taxon>Andalucina</taxon>
        <taxon>Andaluciidae</taxon>
        <taxon>Andalucia</taxon>
    </lineage>
</organism>
<feature type="compositionally biased region" description="Low complexity" evidence="1">
    <location>
        <begin position="7"/>
        <end position="17"/>
    </location>
</feature>
<evidence type="ECO:0000313" key="3">
    <source>
        <dbReference type="Proteomes" id="UP000799049"/>
    </source>
</evidence>
<dbReference type="AlphaFoldDB" id="A0A8K0F2R9"/>
<reference evidence="2" key="1">
    <citation type="submission" date="2019-09" db="EMBL/GenBank/DDBJ databases">
        <title>The Mitochondrial Proteome of the Jakobid, Andalucia godoyi, a Protist With the Most Gene-Rich and Bacteria-Like Mitochondrial Genome.</title>
        <authorList>
            <person name="Gray M.W."/>
            <person name="Burger G."/>
            <person name="Derelle R."/>
            <person name="Klimes V."/>
            <person name="Leger M."/>
            <person name="Sarrasin M."/>
            <person name="Vlcek C."/>
            <person name="Roger A.J."/>
            <person name="Elias M."/>
            <person name="Lang B.F."/>
        </authorList>
    </citation>
    <scope>NUCLEOTIDE SEQUENCE</scope>
    <source>
        <strain evidence="2">And28</strain>
    </source>
</reference>
<comment type="caution">
    <text evidence="2">The sequence shown here is derived from an EMBL/GenBank/DDBJ whole genome shotgun (WGS) entry which is preliminary data.</text>
</comment>
<gene>
    <name evidence="2" type="ORF">ANDGO_08132</name>
</gene>
<dbReference type="PANTHER" id="PTHR36987">
    <property type="entry name" value="NADH DEHYDROGENASE [UBIQUINONE] 1 BETA SUBCOMPLEX SUBUNIT 2-LIKE"/>
    <property type="match status" value="1"/>
</dbReference>
<evidence type="ECO:0000313" key="2">
    <source>
        <dbReference type="EMBL" id="KAF0852630.1"/>
    </source>
</evidence>
<protein>
    <submittedName>
        <fullName evidence="2">Mitochondrial Complex I (CI) NADH:ubiquinone oxidoreductase subunit AGGG/NIGM/NDUFB2</fullName>
    </submittedName>
</protein>